<organism evidence="2 3">
    <name type="scientific">Somion occarium</name>
    <dbReference type="NCBI Taxonomy" id="3059160"/>
    <lineage>
        <taxon>Eukaryota</taxon>
        <taxon>Fungi</taxon>
        <taxon>Dikarya</taxon>
        <taxon>Basidiomycota</taxon>
        <taxon>Agaricomycotina</taxon>
        <taxon>Agaricomycetes</taxon>
        <taxon>Polyporales</taxon>
        <taxon>Cerrenaceae</taxon>
        <taxon>Somion</taxon>
    </lineage>
</organism>
<feature type="compositionally biased region" description="Basic and acidic residues" evidence="1">
    <location>
        <begin position="471"/>
        <end position="481"/>
    </location>
</feature>
<feature type="compositionally biased region" description="Basic and acidic residues" evidence="1">
    <location>
        <begin position="435"/>
        <end position="451"/>
    </location>
</feature>
<proteinExistence type="predicted"/>
<sequence length="546" mass="61477">MREVGPERFRGLSSDNTGNTSVGRVRTHNEFPWVFVLPDPCHELGNLAKDIGKIPFFKDVIVKIRGTIKHFKKSSFATAHLKRVRKQLGIGRGLVSIAKTRFATVYFAGESVRRNKPAIERLCQQGLVKFKNKVVNEAFLSALAASTFAMQLDQLLAVLSPVAKSVTCLESTFSTVSDVFTFYLAIMADIHDYITSPYNQVPTSVKEQIRLRANSRYNNTIGSSDIYLTGFILDPRYRGSSILRQYNPLIIQKIKLGHFRETSAERPKTNNLPEPVRRAGKFLIKMLRIEYEHRNIPIAGLSAREALEQLKEQVPLYVKSAYPFNRPLKELDGPREWWTRLKHVEEAQPLAALACMIFDIVPNSMAEERTASTFTWLNSDLRASQKVPTLVRTTQIRQHKQRRAKNKVSPKHLPTVKFWDLGKTLSAVKIGEKRKRSDQDDKSDGKDTRSDSEDEDTGESDDSGSESETEGSEHLENNESLGREVEALDGFAAEMDVGVILTSLELRDILSETSLIPAAKPAPVAKQVKSSKAAERALTEEDWSEF</sequence>
<dbReference type="InterPro" id="IPR012337">
    <property type="entry name" value="RNaseH-like_sf"/>
</dbReference>
<protein>
    <recommendedName>
        <fullName evidence="4">DUF659 domain-containing protein</fullName>
    </recommendedName>
</protein>
<feature type="compositionally biased region" description="Acidic residues" evidence="1">
    <location>
        <begin position="452"/>
        <end position="470"/>
    </location>
</feature>
<feature type="region of interest" description="Disordered" evidence="1">
    <location>
        <begin position="430"/>
        <end position="481"/>
    </location>
</feature>
<accession>A0ABP1D482</accession>
<feature type="compositionally biased region" description="Basic and acidic residues" evidence="1">
    <location>
        <begin position="1"/>
        <end position="10"/>
    </location>
</feature>
<name>A0ABP1D482_9APHY</name>
<reference evidence="3" key="1">
    <citation type="submission" date="2024-04" db="EMBL/GenBank/DDBJ databases">
        <authorList>
            <person name="Shaw F."/>
            <person name="Minotto A."/>
        </authorList>
    </citation>
    <scope>NUCLEOTIDE SEQUENCE [LARGE SCALE GENOMIC DNA]</scope>
</reference>
<evidence type="ECO:0000313" key="2">
    <source>
        <dbReference type="EMBL" id="CAL1702705.1"/>
    </source>
</evidence>
<gene>
    <name evidence="2" type="ORF">GFSPODELE1_LOCUS4180</name>
</gene>
<feature type="compositionally biased region" description="Polar residues" evidence="1">
    <location>
        <begin position="13"/>
        <end position="22"/>
    </location>
</feature>
<feature type="region of interest" description="Disordered" evidence="1">
    <location>
        <begin position="1"/>
        <end position="23"/>
    </location>
</feature>
<evidence type="ECO:0008006" key="4">
    <source>
        <dbReference type="Google" id="ProtNLM"/>
    </source>
</evidence>
<dbReference type="SUPFAM" id="SSF53098">
    <property type="entry name" value="Ribonuclease H-like"/>
    <property type="match status" value="1"/>
</dbReference>
<evidence type="ECO:0000313" key="3">
    <source>
        <dbReference type="Proteomes" id="UP001497453"/>
    </source>
</evidence>
<dbReference type="EMBL" id="OZ037945">
    <property type="protein sequence ID" value="CAL1702705.1"/>
    <property type="molecule type" value="Genomic_DNA"/>
</dbReference>
<keyword evidence="3" id="KW-1185">Reference proteome</keyword>
<evidence type="ECO:0000256" key="1">
    <source>
        <dbReference type="SAM" id="MobiDB-lite"/>
    </source>
</evidence>
<dbReference type="Proteomes" id="UP001497453">
    <property type="component" value="Chromosome 2"/>
</dbReference>